<dbReference type="Proteomes" id="UP000254620">
    <property type="component" value="Unassembled WGS sequence"/>
</dbReference>
<proteinExistence type="predicted"/>
<dbReference type="EMBL" id="UFSW01000001">
    <property type="protein sequence ID" value="SUU97336.1"/>
    <property type="molecule type" value="Genomic_DNA"/>
</dbReference>
<reference evidence="1 2" key="1">
    <citation type="submission" date="2018-06" db="EMBL/GenBank/DDBJ databases">
        <authorList>
            <consortium name="Pathogen Informatics"/>
            <person name="Doyle S."/>
        </authorList>
    </citation>
    <scope>NUCLEOTIDE SEQUENCE [LARGE SCALE GENOMIC DNA]</scope>
    <source>
        <strain evidence="1 2">NCTC10926</strain>
    </source>
</reference>
<evidence type="ECO:0000313" key="2">
    <source>
        <dbReference type="Proteomes" id="UP000254620"/>
    </source>
</evidence>
<dbReference type="AlphaFoldDB" id="A0A380X524"/>
<accession>A0A380X524</accession>
<gene>
    <name evidence="1" type="ORF">NCTC10926_00719</name>
</gene>
<dbReference type="RefSeq" id="WP_115615489.1">
    <property type="nucleotide sequence ID" value="NZ_RQXQ01000121.1"/>
</dbReference>
<protein>
    <submittedName>
        <fullName evidence="1">Uncharacterized protein</fullName>
    </submittedName>
</protein>
<sequence length="74" mass="8427">MIDLNNKNLDALMESLNQQGEVGKAYRKAEATRHIQEALKWVEINDLITIAEALYAEDFANAEIAYHNHRGNTQ</sequence>
<evidence type="ECO:0000313" key="1">
    <source>
        <dbReference type="EMBL" id="SUU97336.1"/>
    </source>
</evidence>
<organism evidence="1 2">
    <name type="scientific">Avibacterium paragallinarum</name>
    <name type="common">Haemophilus gallinarum</name>
    <dbReference type="NCBI Taxonomy" id="728"/>
    <lineage>
        <taxon>Bacteria</taxon>
        <taxon>Pseudomonadati</taxon>
        <taxon>Pseudomonadota</taxon>
        <taxon>Gammaproteobacteria</taxon>
        <taxon>Pasteurellales</taxon>
        <taxon>Pasteurellaceae</taxon>
        <taxon>Avibacterium</taxon>
    </lineage>
</organism>
<name>A0A380X524_AVIPA</name>